<protein>
    <submittedName>
        <fullName evidence="1">Sporulation protein YabP</fullName>
    </submittedName>
</protein>
<dbReference type="Gene3D" id="2.60.40.2000">
    <property type="match status" value="1"/>
</dbReference>
<comment type="caution">
    <text evidence="1">The sequence shown here is derived from an EMBL/GenBank/DDBJ whole genome shotgun (WGS) entry which is preliminary data.</text>
</comment>
<sequence>MTYRDDYQVERPQKVHDITLKGRKTLEISGVKEVESFDNEEFLLETELGYLSIRGHNLHMKNLDVKEGVVSIEGKVDDLIYLDQQDNKTKGLFGKLFK</sequence>
<dbReference type="InterPro" id="IPR012504">
    <property type="entry name" value="Spore_YabP"/>
</dbReference>
<proteinExistence type="predicted"/>
<dbReference type="InterPro" id="IPR022476">
    <property type="entry name" value="Spore_YabP/YqfC"/>
</dbReference>
<dbReference type="Pfam" id="PF07873">
    <property type="entry name" value="YabP"/>
    <property type="match status" value="1"/>
</dbReference>
<organism evidence="1 2">
    <name type="scientific">Thalassorhabdus alkalitolerans</name>
    <dbReference type="NCBI Taxonomy" id="2282697"/>
    <lineage>
        <taxon>Bacteria</taxon>
        <taxon>Bacillati</taxon>
        <taxon>Bacillota</taxon>
        <taxon>Bacilli</taxon>
        <taxon>Bacillales</taxon>
        <taxon>Bacillaceae</taxon>
        <taxon>Thalassorhabdus</taxon>
    </lineage>
</organism>
<dbReference type="EMBL" id="JBHSOZ010000017">
    <property type="protein sequence ID" value="MFC5714464.1"/>
    <property type="molecule type" value="Genomic_DNA"/>
</dbReference>
<gene>
    <name evidence="1" type="primary">yabP</name>
    <name evidence="1" type="ORF">ACFPU1_17095</name>
</gene>
<reference evidence="2" key="1">
    <citation type="journal article" date="2019" name="Int. J. Syst. Evol. Microbiol.">
        <title>The Global Catalogue of Microorganisms (GCM) 10K type strain sequencing project: providing services to taxonomists for standard genome sequencing and annotation.</title>
        <authorList>
            <consortium name="The Broad Institute Genomics Platform"/>
            <consortium name="The Broad Institute Genome Sequencing Center for Infectious Disease"/>
            <person name="Wu L."/>
            <person name="Ma J."/>
        </authorList>
    </citation>
    <scope>NUCLEOTIDE SEQUENCE [LARGE SCALE GENOMIC DNA]</scope>
    <source>
        <strain evidence="2">CECT 7184</strain>
    </source>
</reference>
<evidence type="ECO:0000313" key="2">
    <source>
        <dbReference type="Proteomes" id="UP001596142"/>
    </source>
</evidence>
<evidence type="ECO:0000313" key="1">
    <source>
        <dbReference type="EMBL" id="MFC5714464.1"/>
    </source>
</evidence>
<dbReference type="PIRSF" id="PIRSF011576">
    <property type="entry name" value="YabP"/>
    <property type="match status" value="1"/>
</dbReference>
<dbReference type="NCBIfam" id="TIGR02892">
    <property type="entry name" value="spore_yabP"/>
    <property type="match status" value="1"/>
</dbReference>
<dbReference type="InterPro" id="IPR038705">
    <property type="entry name" value="YabP_sf"/>
</dbReference>
<dbReference type="Proteomes" id="UP001596142">
    <property type="component" value="Unassembled WGS sequence"/>
</dbReference>
<keyword evidence="2" id="KW-1185">Reference proteome</keyword>
<dbReference type="RefSeq" id="WP_100400549.1">
    <property type="nucleotide sequence ID" value="NZ_JBHSOZ010000017.1"/>
</dbReference>
<accession>A0ABW0YVV2</accession>
<name>A0ABW0YVV2_9BACI</name>